<feature type="transmembrane region" description="Helical" evidence="1">
    <location>
        <begin position="12"/>
        <end position="28"/>
    </location>
</feature>
<proteinExistence type="predicted"/>
<organism evidence="2 3">
    <name type="scientific">Heyndrickxia shackletonii</name>
    <dbReference type="NCBI Taxonomy" id="157838"/>
    <lineage>
        <taxon>Bacteria</taxon>
        <taxon>Bacillati</taxon>
        <taxon>Bacillota</taxon>
        <taxon>Bacilli</taxon>
        <taxon>Bacillales</taxon>
        <taxon>Bacillaceae</taxon>
        <taxon>Heyndrickxia</taxon>
    </lineage>
</organism>
<keyword evidence="1" id="KW-1133">Transmembrane helix</keyword>
<dbReference type="STRING" id="157838.AN964_22775"/>
<evidence type="ECO:0000313" key="2">
    <source>
        <dbReference type="EMBL" id="KQL50484.1"/>
    </source>
</evidence>
<evidence type="ECO:0000313" key="3">
    <source>
        <dbReference type="Proteomes" id="UP000051888"/>
    </source>
</evidence>
<reference evidence="2 3" key="1">
    <citation type="submission" date="2015-09" db="EMBL/GenBank/DDBJ databases">
        <title>Genome sequencing project for genomic taxonomy and phylogenomics of Bacillus-like bacteria.</title>
        <authorList>
            <person name="Liu B."/>
            <person name="Wang J."/>
            <person name="Zhu Y."/>
            <person name="Liu G."/>
            <person name="Chen Q."/>
            <person name="Chen Z."/>
            <person name="Lan J."/>
            <person name="Che J."/>
            <person name="Ge C."/>
            <person name="Shi H."/>
            <person name="Pan Z."/>
            <person name="Liu X."/>
        </authorList>
    </citation>
    <scope>NUCLEOTIDE SEQUENCE [LARGE SCALE GENOMIC DNA]</scope>
    <source>
        <strain evidence="2 3">LMG 18435</strain>
    </source>
</reference>
<name>A0A0Q3WSH4_9BACI</name>
<dbReference type="PATRIC" id="fig|157838.3.peg.4996"/>
<keyword evidence="3" id="KW-1185">Reference proteome</keyword>
<dbReference type="AlphaFoldDB" id="A0A0Q3WSH4"/>
<feature type="transmembrane region" description="Helical" evidence="1">
    <location>
        <begin position="40"/>
        <end position="61"/>
    </location>
</feature>
<evidence type="ECO:0000256" key="1">
    <source>
        <dbReference type="SAM" id="Phobius"/>
    </source>
</evidence>
<dbReference type="Proteomes" id="UP000051888">
    <property type="component" value="Unassembled WGS sequence"/>
</dbReference>
<accession>A0A0Q3WSH4</accession>
<dbReference type="EMBL" id="LJJC01000015">
    <property type="protein sequence ID" value="KQL50484.1"/>
    <property type="molecule type" value="Genomic_DNA"/>
</dbReference>
<protein>
    <recommendedName>
        <fullName evidence="4">Group-specific protein</fullName>
    </recommendedName>
</protein>
<sequence>MKEKKRFFRTKLIMTLVLTCIFITYYIWNTGASHISIPQLLFIPGIFILFFLVEIALIRYYGEDKGD</sequence>
<keyword evidence="1" id="KW-0472">Membrane</keyword>
<evidence type="ECO:0008006" key="4">
    <source>
        <dbReference type="Google" id="ProtNLM"/>
    </source>
</evidence>
<keyword evidence="1" id="KW-0812">Transmembrane</keyword>
<gene>
    <name evidence="2" type="ORF">AN964_22775</name>
</gene>
<comment type="caution">
    <text evidence="2">The sequence shown here is derived from an EMBL/GenBank/DDBJ whole genome shotgun (WGS) entry which is preliminary data.</text>
</comment>